<evidence type="ECO:0000256" key="5">
    <source>
        <dbReference type="ARBA" id="ARBA00022777"/>
    </source>
</evidence>
<dbReference type="FunFam" id="3.30.565.10:FF:000006">
    <property type="entry name" value="Sensor histidine kinase WalK"/>
    <property type="match status" value="1"/>
</dbReference>
<dbReference type="InterPro" id="IPR050351">
    <property type="entry name" value="BphY/WalK/GraS-like"/>
</dbReference>
<dbReference type="EC" id="2.7.13.3" evidence="2"/>
<dbReference type="PRINTS" id="PR00344">
    <property type="entry name" value="BCTRLSENSOR"/>
</dbReference>
<evidence type="ECO:0000259" key="8">
    <source>
        <dbReference type="PROSITE" id="PS50109"/>
    </source>
</evidence>
<dbReference type="SMART" id="SM00388">
    <property type="entry name" value="HisKA"/>
    <property type="match status" value="1"/>
</dbReference>
<evidence type="ECO:0000256" key="2">
    <source>
        <dbReference type="ARBA" id="ARBA00012438"/>
    </source>
</evidence>
<evidence type="ECO:0000256" key="1">
    <source>
        <dbReference type="ARBA" id="ARBA00000085"/>
    </source>
</evidence>
<reference evidence="9 10" key="1">
    <citation type="journal article" date="2016" name="Nat. Commun.">
        <title>Thousands of microbial genomes shed light on interconnected biogeochemical processes in an aquifer system.</title>
        <authorList>
            <person name="Anantharaman K."/>
            <person name="Brown C.T."/>
            <person name="Hug L.A."/>
            <person name="Sharon I."/>
            <person name="Castelle C.J."/>
            <person name="Probst A.J."/>
            <person name="Thomas B.C."/>
            <person name="Singh A."/>
            <person name="Wilkins M.J."/>
            <person name="Karaoz U."/>
            <person name="Brodie E.L."/>
            <person name="Williams K.H."/>
            <person name="Hubbard S.S."/>
            <person name="Banfield J.F."/>
        </authorList>
    </citation>
    <scope>NUCLEOTIDE SEQUENCE [LARGE SCALE GENOMIC DNA]</scope>
</reference>
<dbReference type="InterPro" id="IPR005467">
    <property type="entry name" value="His_kinase_dom"/>
</dbReference>
<dbReference type="InterPro" id="IPR036097">
    <property type="entry name" value="HisK_dim/P_sf"/>
</dbReference>
<evidence type="ECO:0000256" key="7">
    <source>
        <dbReference type="SAM" id="Phobius"/>
    </source>
</evidence>
<dbReference type="GO" id="GO:0005886">
    <property type="term" value="C:plasma membrane"/>
    <property type="evidence" value="ECO:0007669"/>
    <property type="project" value="TreeGrafter"/>
</dbReference>
<dbReference type="Proteomes" id="UP000177141">
    <property type="component" value="Unassembled WGS sequence"/>
</dbReference>
<keyword evidence="6" id="KW-0902">Two-component regulatory system</keyword>
<dbReference type="GO" id="GO:0004721">
    <property type="term" value="F:phosphoprotein phosphatase activity"/>
    <property type="evidence" value="ECO:0007669"/>
    <property type="project" value="TreeGrafter"/>
</dbReference>
<dbReference type="CDD" id="cd00082">
    <property type="entry name" value="HisKA"/>
    <property type="match status" value="1"/>
</dbReference>
<keyword evidence="7" id="KW-0472">Membrane</keyword>
<dbReference type="PANTHER" id="PTHR45453:SF1">
    <property type="entry name" value="PHOSPHATE REGULON SENSOR PROTEIN PHOR"/>
    <property type="match status" value="1"/>
</dbReference>
<dbReference type="PROSITE" id="PS50109">
    <property type="entry name" value="HIS_KIN"/>
    <property type="match status" value="1"/>
</dbReference>
<keyword evidence="5" id="KW-0418">Kinase</keyword>
<dbReference type="STRING" id="1802061.A3A93_01700"/>
<dbReference type="Pfam" id="PF02518">
    <property type="entry name" value="HATPase_c"/>
    <property type="match status" value="1"/>
</dbReference>
<dbReference type="InterPro" id="IPR036890">
    <property type="entry name" value="HATPase_C_sf"/>
</dbReference>
<feature type="transmembrane region" description="Helical" evidence="7">
    <location>
        <begin position="12"/>
        <end position="32"/>
    </location>
</feature>
<comment type="catalytic activity">
    <reaction evidence="1">
        <text>ATP + protein L-histidine = ADP + protein N-phospho-L-histidine.</text>
        <dbReference type="EC" id="2.7.13.3"/>
    </reaction>
</comment>
<keyword evidence="7" id="KW-0812">Transmembrane</keyword>
<dbReference type="Gene3D" id="3.30.565.10">
    <property type="entry name" value="Histidine kinase-like ATPase, C-terminal domain"/>
    <property type="match status" value="1"/>
</dbReference>
<feature type="transmembrane region" description="Helical" evidence="7">
    <location>
        <begin position="84"/>
        <end position="107"/>
    </location>
</feature>
<evidence type="ECO:0000256" key="4">
    <source>
        <dbReference type="ARBA" id="ARBA00022679"/>
    </source>
</evidence>
<dbReference type="SUPFAM" id="SSF47384">
    <property type="entry name" value="Homodimeric domain of signal transducing histidine kinase"/>
    <property type="match status" value="1"/>
</dbReference>
<dbReference type="GO" id="GO:0000155">
    <property type="term" value="F:phosphorelay sensor kinase activity"/>
    <property type="evidence" value="ECO:0007669"/>
    <property type="project" value="InterPro"/>
</dbReference>
<accession>A0A1F7IY95</accession>
<feature type="domain" description="Histidine kinase" evidence="8">
    <location>
        <begin position="127"/>
        <end position="344"/>
    </location>
</feature>
<gene>
    <name evidence="9" type="ORF">A3A93_01700</name>
</gene>
<evidence type="ECO:0000313" key="9">
    <source>
        <dbReference type="EMBL" id="OGK48333.1"/>
    </source>
</evidence>
<keyword evidence="4" id="KW-0808">Transferase</keyword>
<organism evidence="9 10">
    <name type="scientific">Candidatus Roizmanbacteria bacterium RIFCSPLOWO2_01_FULL_38_12</name>
    <dbReference type="NCBI Taxonomy" id="1802061"/>
    <lineage>
        <taxon>Bacteria</taxon>
        <taxon>Candidatus Roizmaniibacteriota</taxon>
    </lineage>
</organism>
<dbReference type="InterPro" id="IPR003661">
    <property type="entry name" value="HisK_dim/P_dom"/>
</dbReference>
<sequence length="349" mass="39834">MFHSARIKLTGWYLLIIMSVSLAFSIVIYHQLTWEINRFEQAQRYGFERRLRDFDLPIEADHNSRPLRILIENPELVEEIERRVAVTLMIINGGILFMAGALSYFLAGKTLQPIQDMMDEQNRFISDASHELKTPLTSLKTAMEVFLRGKKKNLNDAKTIIGESIVEVNKLQSLSESLLQLAQYQNPNGHTLFEQILISDVVNKAVSNIKPIAKKKNIMIKTDVEDRKIKGNKYSLEDLFKILLDNAVKYSQVNTSVSIISKKTDGYIEIEVKDQGIGIDDKDLPRIFERFYRADIARTKNSHDGYGLGLSIAKKIVEIHHGSIGVKSKVKQETTFIVRLPIKQTNRSS</sequence>
<dbReference type="SMART" id="SM00387">
    <property type="entry name" value="HATPase_c"/>
    <property type="match status" value="1"/>
</dbReference>
<name>A0A1F7IY95_9BACT</name>
<keyword evidence="7" id="KW-1133">Transmembrane helix</keyword>
<dbReference type="CDD" id="cd00075">
    <property type="entry name" value="HATPase"/>
    <property type="match status" value="1"/>
</dbReference>
<keyword evidence="3" id="KW-0597">Phosphoprotein</keyword>
<comment type="caution">
    <text evidence="9">The sequence shown here is derived from an EMBL/GenBank/DDBJ whole genome shotgun (WGS) entry which is preliminary data.</text>
</comment>
<dbReference type="AlphaFoldDB" id="A0A1F7IY95"/>
<dbReference type="Pfam" id="PF00512">
    <property type="entry name" value="HisKA"/>
    <property type="match status" value="1"/>
</dbReference>
<evidence type="ECO:0000256" key="3">
    <source>
        <dbReference type="ARBA" id="ARBA00022553"/>
    </source>
</evidence>
<dbReference type="GO" id="GO:0016036">
    <property type="term" value="P:cellular response to phosphate starvation"/>
    <property type="evidence" value="ECO:0007669"/>
    <property type="project" value="TreeGrafter"/>
</dbReference>
<protein>
    <recommendedName>
        <fullName evidence="2">histidine kinase</fullName>
        <ecNumber evidence="2">2.7.13.3</ecNumber>
    </recommendedName>
</protein>
<proteinExistence type="predicted"/>
<dbReference type="EMBL" id="MGAL01000017">
    <property type="protein sequence ID" value="OGK48333.1"/>
    <property type="molecule type" value="Genomic_DNA"/>
</dbReference>
<evidence type="ECO:0000256" key="6">
    <source>
        <dbReference type="ARBA" id="ARBA00023012"/>
    </source>
</evidence>
<dbReference type="PANTHER" id="PTHR45453">
    <property type="entry name" value="PHOSPHATE REGULON SENSOR PROTEIN PHOR"/>
    <property type="match status" value="1"/>
</dbReference>
<evidence type="ECO:0000313" key="10">
    <source>
        <dbReference type="Proteomes" id="UP000177141"/>
    </source>
</evidence>
<dbReference type="InterPro" id="IPR004358">
    <property type="entry name" value="Sig_transdc_His_kin-like_C"/>
</dbReference>
<dbReference type="InterPro" id="IPR003594">
    <property type="entry name" value="HATPase_dom"/>
</dbReference>
<dbReference type="SUPFAM" id="SSF55874">
    <property type="entry name" value="ATPase domain of HSP90 chaperone/DNA topoisomerase II/histidine kinase"/>
    <property type="match status" value="1"/>
</dbReference>
<dbReference type="Gene3D" id="1.10.287.130">
    <property type="match status" value="1"/>
</dbReference>